<reference evidence="3 4" key="1">
    <citation type="submission" date="2019-09" db="EMBL/GenBank/DDBJ databases">
        <authorList>
            <person name="Depoorter E."/>
        </authorList>
    </citation>
    <scope>NUCLEOTIDE SEQUENCE [LARGE SCALE GENOMIC DNA]</scope>
    <source>
        <strain evidence="3">R-15945</strain>
    </source>
</reference>
<name>A0A6P2LBG8_BURL3</name>
<evidence type="ECO:0000313" key="3">
    <source>
        <dbReference type="EMBL" id="VWB68379.1"/>
    </source>
</evidence>
<dbReference type="EMBL" id="CABVPU010000010">
    <property type="protein sequence ID" value="VWB68379.1"/>
    <property type="molecule type" value="Genomic_DNA"/>
</dbReference>
<dbReference type="InterPro" id="IPR034108">
    <property type="entry name" value="Pept_M35-like_proteobacteria"/>
</dbReference>
<evidence type="ECO:0000259" key="2">
    <source>
        <dbReference type="SMART" id="SM01351"/>
    </source>
</evidence>
<dbReference type="InterPro" id="IPR029463">
    <property type="entry name" value="Lys_MEP"/>
</dbReference>
<gene>
    <name evidence="3" type="ORF">BLA15945_03249</name>
</gene>
<dbReference type="SUPFAM" id="SSF55486">
    <property type="entry name" value="Metalloproteases ('zincins'), catalytic domain"/>
    <property type="match status" value="1"/>
</dbReference>
<dbReference type="InterPro" id="IPR024079">
    <property type="entry name" value="MetalloPept_cat_dom_sf"/>
</dbReference>
<accession>A0A6P2LBG8</accession>
<dbReference type="RefSeq" id="WP_254613835.1">
    <property type="nucleotide sequence ID" value="NZ_CABVPU010000010.1"/>
</dbReference>
<feature type="region of interest" description="Disordered" evidence="1">
    <location>
        <begin position="199"/>
        <end position="235"/>
    </location>
</feature>
<dbReference type="AlphaFoldDB" id="A0A6P2LBG8"/>
<dbReference type="GO" id="GO:0004222">
    <property type="term" value="F:metalloendopeptidase activity"/>
    <property type="evidence" value="ECO:0007669"/>
    <property type="project" value="InterPro"/>
</dbReference>
<dbReference type="SMART" id="SM01351">
    <property type="entry name" value="Aspzincin_M35"/>
    <property type="match status" value="1"/>
</dbReference>
<dbReference type="Gene3D" id="3.40.390.10">
    <property type="entry name" value="Collagenase (Catalytic Domain)"/>
    <property type="match status" value="1"/>
</dbReference>
<dbReference type="CDD" id="cd11007">
    <property type="entry name" value="M35_like_1"/>
    <property type="match status" value="1"/>
</dbReference>
<feature type="domain" description="Lysine-specific metallo-endopeptidase" evidence="2">
    <location>
        <begin position="33"/>
        <end position="187"/>
    </location>
</feature>
<proteinExistence type="predicted"/>
<evidence type="ECO:0000256" key="1">
    <source>
        <dbReference type="SAM" id="MobiDB-lite"/>
    </source>
</evidence>
<sequence>MRPICENMTHLAFRIMFAKAQVLAIGLLAARIASLKGWPQSEKGRVLKWFGRDDEQTRTRLLAGLTKVQEVVRSFNEHNVVRTGSAAGASTACNSDPPGTDRGAAHMCATDTAMHMPFIGTRFCTMRPWSPHADSQVSVIIHEASRLLDTRTATGKPCNITRFLPAWGRSHPDLAIDNAASIAGYVVDDDAIPDGRRVRLPGAGIDPGPRRVEVDVEPDYPDHGCTNPRPARDTP</sequence>
<protein>
    <submittedName>
        <fullName evidence="3">Peptidase M35</fullName>
    </submittedName>
</protein>
<organism evidence="3 4">
    <name type="scientific">Burkholderia lata (strain ATCC 17760 / DSM 23089 / LMG 22485 / NCIMB 9086 / R18194 / 383)</name>
    <dbReference type="NCBI Taxonomy" id="482957"/>
    <lineage>
        <taxon>Bacteria</taxon>
        <taxon>Pseudomonadati</taxon>
        <taxon>Pseudomonadota</taxon>
        <taxon>Betaproteobacteria</taxon>
        <taxon>Burkholderiales</taxon>
        <taxon>Burkholderiaceae</taxon>
        <taxon>Burkholderia</taxon>
        <taxon>Burkholderia cepacia complex</taxon>
    </lineage>
</organism>
<dbReference type="Proteomes" id="UP000494174">
    <property type="component" value="Unassembled WGS sequence"/>
</dbReference>
<evidence type="ECO:0000313" key="4">
    <source>
        <dbReference type="Proteomes" id="UP000494174"/>
    </source>
</evidence>